<keyword evidence="3" id="KW-1003">Cell membrane</keyword>
<dbReference type="Proteomes" id="UP001165541">
    <property type="component" value="Unassembled WGS sequence"/>
</dbReference>
<evidence type="ECO:0000313" key="13">
    <source>
        <dbReference type="Proteomes" id="UP001165541"/>
    </source>
</evidence>
<comment type="subcellular location">
    <subcellularLocation>
        <location evidence="1">Cell membrane</location>
        <topology evidence="1">Multi-pass membrane protein</topology>
    </subcellularLocation>
</comment>
<feature type="transmembrane region" description="Helical" evidence="11">
    <location>
        <begin position="315"/>
        <end position="335"/>
    </location>
</feature>
<organism evidence="12 13">
    <name type="scientific">Caldimonas mangrovi</name>
    <dbReference type="NCBI Taxonomy" id="2944811"/>
    <lineage>
        <taxon>Bacteria</taxon>
        <taxon>Pseudomonadati</taxon>
        <taxon>Pseudomonadota</taxon>
        <taxon>Betaproteobacteria</taxon>
        <taxon>Burkholderiales</taxon>
        <taxon>Sphaerotilaceae</taxon>
        <taxon>Caldimonas</taxon>
    </lineage>
</organism>
<dbReference type="PANTHER" id="PTHR32196:SF32">
    <property type="entry name" value="XYLOSE TRANSPORT SYSTEM PERMEASE PROTEIN XYLH"/>
    <property type="match status" value="1"/>
</dbReference>
<proteinExistence type="predicted"/>
<dbReference type="Pfam" id="PF02653">
    <property type="entry name" value="BPD_transp_2"/>
    <property type="match status" value="1"/>
</dbReference>
<dbReference type="CDD" id="cd06579">
    <property type="entry name" value="TM_PBP1_transp_AraH_like"/>
    <property type="match status" value="1"/>
</dbReference>
<feature type="transmembrane region" description="Helical" evidence="11">
    <location>
        <begin position="391"/>
        <end position="412"/>
    </location>
</feature>
<comment type="caution">
    <text evidence="12">The sequence shown here is derived from an EMBL/GenBank/DDBJ whole genome shotgun (WGS) entry which is preliminary data.</text>
</comment>
<dbReference type="EMBL" id="JAMKFE010000006">
    <property type="protein sequence ID" value="MCM5680146.1"/>
    <property type="molecule type" value="Genomic_DNA"/>
</dbReference>
<feature type="transmembrane region" description="Helical" evidence="11">
    <location>
        <begin position="265"/>
        <end position="283"/>
    </location>
</feature>
<evidence type="ECO:0000256" key="6">
    <source>
        <dbReference type="ARBA" id="ARBA00022692"/>
    </source>
</evidence>
<keyword evidence="7 11" id="KW-1133">Transmembrane helix</keyword>
<evidence type="ECO:0000256" key="2">
    <source>
        <dbReference type="ARBA" id="ARBA00022448"/>
    </source>
</evidence>
<evidence type="ECO:0000256" key="8">
    <source>
        <dbReference type="ARBA" id="ARBA00023136"/>
    </source>
</evidence>
<keyword evidence="4" id="KW-0997">Cell inner membrane</keyword>
<feature type="transmembrane region" description="Helical" evidence="11">
    <location>
        <begin position="145"/>
        <end position="169"/>
    </location>
</feature>
<keyword evidence="6 11" id="KW-0812">Transmembrane</keyword>
<evidence type="ECO:0000256" key="7">
    <source>
        <dbReference type="ARBA" id="ARBA00022989"/>
    </source>
</evidence>
<feature type="transmembrane region" description="Helical" evidence="11">
    <location>
        <begin position="42"/>
        <end position="60"/>
    </location>
</feature>
<evidence type="ECO:0000313" key="12">
    <source>
        <dbReference type="EMBL" id="MCM5680146.1"/>
    </source>
</evidence>
<evidence type="ECO:0000256" key="9">
    <source>
        <dbReference type="ARBA" id="ARBA00035611"/>
    </source>
</evidence>
<feature type="transmembrane region" description="Helical" evidence="11">
    <location>
        <begin position="121"/>
        <end position="138"/>
    </location>
</feature>
<feature type="transmembrane region" description="Helical" evidence="11">
    <location>
        <begin position="234"/>
        <end position="253"/>
    </location>
</feature>
<keyword evidence="2" id="KW-0813">Transport</keyword>
<feature type="transmembrane region" description="Helical" evidence="11">
    <location>
        <begin position="72"/>
        <end position="90"/>
    </location>
</feature>
<dbReference type="InterPro" id="IPR001851">
    <property type="entry name" value="ABC_transp_permease"/>
</dbReference>
<evidence type="ECO:0000256" key="1">
    <source>
        <dbReference type="ARBA" id="ARBA00004651"/>
    </source>
</evidence>
<feature type="transmembrane region" description="Helical" evidence="11">
    <location>
        <begin position="97"/>
        <end position="115"/>
    </location>
</feature>
<keyword evidence="5" id="KW-0762">Sugar transport</keyword>
<accession>A0ABT0YPT5</accession>
<protein>
    <recommendedName>
        <fullName evidence="10">Xylose transport system permease protein XylH</fullName>
    </recommendedName>
</protein>
<comment type="function">
    <text evidence="9">Part of the binding-protein-dependent transport system for D-xylose. Probably responsible for the translocation of the substrate across the membrane.</text>
</comment>
<sequence>MQVSSVPASTAPETAPAVSGAVAPAAVPAAQSLQVSVQDLRLAIMAGVLAAMAIVFHVGTGSFLTPENLYNIAQQTAVVGIVSTAVALIIVARQIDLSVGSVMGVVGVLVAFLMYTHGWHWVAASFAGLALALCIGLYQGWLTAYIGVPSFVVTLGGLMSFRGAAFLVADGKTQPITDPVFLALGGGIDGSLGPAWSWTLGIALSGLLVWLTAARRRGARQHGFPLRPLWWDGLLTGFFIAVLLAFVATLNAYRITDELPGQGVPIPVVIWAAVVIAVAFLVRRTRFGRYVYAIGGNPEAALLVGIPVRRVMLKLFLLLSLLVTVAAIVSVARLNAGTNSLGTNMELYVIAAAVIGGVALSGGSGSVLGSVLGALIIQFLDSGLLLMDVSIGKRMVIIGQVLIVAVVFDVLFRRWTGERVA</sequence>
<evidence type="ECO:0000256" key="4">
    <source>
        <dbReference type="ARBA" id="ARBA00022519"/>
    </source>
</evidence>
<name>A0ABT0YPT5_9BURK</name>
<keyword evidence="8 11" id="KW-0472">Membrane</keyword>
<gene>
    <name evidence="12" type="ORF">M8A51_11435</name>
</gene>
<evidence type="ECO:0000256" key="11">
    <source>
        <dbReference type="SAM" id="Phobius"/>
    </source>
</evidence>
<dbReference type="PANTHER" id="PTHR32196">
    <property type="entry name" value="ABC TRANSPORTER PERMEASE PROTEIN YPHD-RELATED-RELATED"/>
    <property type="match status" value="1"/>
</dbReference>
<keyword evidence="13" id="KW-1185">Reference proteome</keyword>
<feature type="transmembrane region" description="Helical" evidence="11">
    <location>
        <begin position="347"/>
        <end position="379"/>
    </location>
</feature>
<evidence type="ECO:0000256" key="3">
    <source>
        <dbReference type="ARBA" id="ARBA00022475"/>
    </source>
</evidence>
<feature type="transmembrane region" description="Helical" evidence="11">
    <location>
        <begin position="195"/>
        <end position="213"/>
    </location>
</feature>
<reference evidence="12" key="1">
    <citation type="submission" date="2022-05" db="EMBL/GenBank/DDBJ databases">
        <title>Schlegelella sp. nov., isolated from mangrove soil.</title>
        <authorList>
            <person name="Liu Y."/>
            <person name="Ge X."/>
            <person name="Liu W."/>
        </authorList>
    </citation>
    <scope>NUCLEOTIDE SEQUENCE</scope>
    <source>
        <strain evidence="12">S2-27</strain>
    </source>
</reference>
<evidence type="ECO:0000256" key="5">
    <source>
        <dbReference type="ARBA" id="ARBA00022597"/>
    </source>
</evidence>
<dbReference type="RefSeq" id="WP_251778514.1">
    <property type="nucleotide sequence ID" value="NZ_JAMKFE010000006.1"/>
</dbReference>
<evidence type="ECO:0000256" key="10">
    <source>
        <dbReference type="ARBA" id="ARBA00035686"/>
    </source>
</evidence>